<comment type="caution">
    <text evidence="8">The sequence shown here is derived from an EMBL/GenBank/DDBJ whole genome shotgun (WGS) entry which is preliminary data.</text>
</comment>
<dbReference type="PROSITE" id="PS51257">
    <property type="entry name" value="PROKAR_LIPOPROTEIN"/>
    <property type="match status" value="1"/>
</dbReference>
<feature type="domain" description="Glycosyl hydrolase family 30 TIM-barrel" evidence="6">
    <location>
        <begin position="83"/>
        <end position="419"/>
    </location>
</feature>
<dbReference type="Proteomes" id="UP000288227">
    <property type="component" value="Unassembled WGS sequence"/>
</dbReference>
<feature type="chain" id="PRO_5019535476" evidence="5">
    <location>
        <begin position="20"/>
        <end position="488"/>
    </location>
</feature>
<keyword evidence="9" id="KW-1185">Reference proteome</keyword>
<evidence type="ECO:0000256" key="2">
    <source>
        <dbReference type="ARBA" id="ARBA00022729"/>
    </source>
</evidence>
<evidence type="ECO:0000256" key="5">
    <source>
        <dbReference type="SAM" id="SignalP"/>
    </source>
</evidence>
<dbReference type="InterPro" id="IPR013780">
    <property type="entry name" value="Glyco_hydro_b"/>
</dbReference>
<evidence type="ECO:0000256" key="4">
    <source>
        <dbReference type="RuleBase" id="RU361188"/>
    </source>
</evidence>
<organism evidence="8 9">
    <name type="scientific">Chryseotalea sanaruensis</name>
    <dbReference type="NCBI Taxonomy" id="2482724"/>
    <lineage>
        <taxon>Bacteria</taxon>
        <taxon>Pseudomonadati</taxon>
        <taxon>Bacteroidota</taxon>
        <taxon>Cytophagia</taxon>
        <taxon>Cytophagales</taxon>
        <taxon>Chryseotaleaceae</taxon>
        <taxon>Chryseotalea</taxon>
    </lineage>
</organism>
<feature type="signal peptide" evidence="5">
    <location>
        <begin position="1"/>
        <end position="19"/>
    </location>
</feature>
<evidence type="ECO:0000313" key="8">
    <source>
        <dbReference type="EMBL" id="GCC52061.1"/>
    </source>
</evidence>
<comment type="similarity">
    <text evidence="1 4">Belongs to the glycosyl hydrolase 30 family.</text>
</comment>
<gene>
    <name evidence="8" type="ORF">SanaruYs_22930</name>
</gene>
<keyword evidence="2 5" id="KW-0732">Signal</keyword>
<dbReference type="EMBL" id="BHXQ01000004">
    <property type="protein sequence ID" value="GCC52061.1"/>
    <property type="molecule type" value="Genomic_DNA"/>
</dbReference>
<protein>
    <submittedName>
        <fullName evidence="8">Glucan endo-1,6-beta-glucosidase</fullName>
    </submittedName>
</protein>
<dbReference type="Gene3D" id="2.60.40.1180">
    <property type="entry name" value="Golgi alpha-mannosidase II"/>
    <property type="match status" value="1"/>
</dbReference>
<accession>A0A401UB03</accession>
<reference evidence="8 9" key="1">
    <citation type="submission" date="2018-11" db="EMBL/GenBank/DDBJ databases">
        <title>Chryseotalea sanarue gen. nov., sp., nov., a member of the family Cytophagaceae, isolated from a brackish lake in Hamamatsu Japan.</title>
        <authorList>
            <person name="Maejima Y."/>
            <person name="Iino T."/>
            <person name="Muraguchi Y."/>
            <person name="Fukuda K."/>
            <person name="Ohkuma M."/>
            <person name="Moriuchi R."/>
            <person name="Dohra H."/>
            <person name="Kimbara K."/>
            <person name="Shintani M."/>
        </authorList>
    </citation>
    <scope>NUCLEOTIDE SEQUENCE [LARGE SCALE GENOMIC DNA]</scope>
    <source>
        <strain evidence="8 9">Ys</strain>
    </source>
</reference>
<dbReference type="Pfam" id="PF17189">
    <property type="entry name" value="Glyco_hydro_30C"/>
    <property type="match status" value="1"/>
</dbReference>
<dbReference type="InterPro" id="IPR033452">
    <property type="entry name" value="GH30_C"/>
</dbReference>
<dbReference type="GO" id="GO:0016020">
    <property type="term" value="C:membrane"/>
    <property type="evidence" value="ECO:0007669"/>
    <property type="project" value="GOC"/>
</dbReference>
<evidence type="ECO:0000313" key="9">
    <source>
        <dbReference type="Proteomes" id="UP000288227"/>
    </source>
</evidence>
<dbReference type="AlphaFoldDB" id="A0A401UB03"/>
<dbReference type="PRINTS" id="PR00843">
    <property type="entry name" value="GLHYDRLASE30"/>
</dbReference>
<name>A0A401UB03_9BACT</name>
<dbReference type="PANTHER" id="PTHR11069:SF23">
    <property type="entry name" value="LYSOSOMAL ACID GLUCOSYLCERAMIDASE"/>
    <property type="match status" value="1"/>
</dbReference>
<dbReference type="Pfam" id="PF02055">
    <property type="entry name" value="Glyco_hydro_30"/>
    <property type="match status" value="1"/>
</dbReference>
<evidence type="ECO:0000256" key="1">
    <source>
        <dbReference type="ARBA" id="ARBA00005382"/>
    </source>
</evidence>
<dbReference type="SUPFAM" id="SSF51445">
    <property type="entry name" value="(Trans)glycosidases"/>
    <property type="match status" value="1"/>
</dbReference>
<proteinExistence type="inferred from homology"/>
<keyword evidence="3 4" id="KW-0378">Hydrolase</keyword>
<dbReference type="Gene3D" id="3.20.20.80">
    <property type="entry name" value="Glycosidases"/>
    <property type="match status" value="1"/>
</dbReference>
<dbReference type="PANTHER" id="PTHR11069">
    <property type="entry name" value="GLUCOSYLCERAMIDASE"/>
    <property type="match status" value="1"/>
</dbReference>
<dbReference type="GO" id="GO:0004348">
    <property type="term" value="F:glucosylceramidase activity"/>
    <property type="evidence" value="ECO:0007669"/>
    <property type="project" value="InterPro"/>
</dbReference>
<evidence type="ECO:0000259" key="6">
    <source>
        <dbReference type="Pfam" id="PF02055"/>
    </source>
</evidence>
<evidence type="ECO:0000259" key="7">
    <source>
        <dbReference type="Pfam" id="PF17189"/>
    </source>
</evidence>
<feature type="domain" description="Glycosyl hydrolase family 30 beta sandwich" evidence="7">
    <location>
        <begin position="422"/>
        <end position="484"/>
    </location>
</feature>
<evidence type="ECO:0000256" key="3">
    <source>
        <dbReference type="ARBA" id="ARBA00022801"/>
    </source>
</evidence>
<dbReference type="InterPro" id="IPR017853">
    <property type="entry name" value="GH"/>
</dbReference>
<dbReference type="InterPro" id="IPR001139">
    <property type="entry name" value="Glyco_hydro_30"/>
</dbReference>
<keyword evidence="4" id="KW-0326">Glycosidase</keyword>
<sequence>MMMKKLCYLIVAGLSLLQACDKESGPVVGPPVSPDEIGKASVWLTTGDKTKLLNKEGDISITEPIATTLPLITIDPAQTYQQIDGFGAAMTGSSAYLIKNLSASRRNALLQELFDPGAGIGISYVRLTIGASDFSLEDYSYNDMPAGETDFSLQNFSLSKDADVISVMKQVVAVNPVIHIMGSPWSAPAWMKTNGSMKYVNGQANKLKEDCYEVYADYFVKYIQAYAAEGITIETITPQNEPLHYTAGYPCMHMEAVEQINFVKNHLGPALQAASLNTKIIAYDHNWDNTNYAISVLNDAGAKQYVAGSAFHAYAGNVSAMTTVRNAHPDKGLYFTEVSGGEWATNFSDNLQWSMSNIFIGTTKNWSKNVLLWNMALDPNFGPKNNGCSDCRGVITIAPDGTITRNVEYYTIGHFSKFVQTGAKRIASTISENIANVDYVAFANTDGNLAMVVANNNDTMKTFAVKQGSGQFTYAIPAKSVVTLTWKL</sequence>
<dbReference type="GO" id="GO:0006680">
    <property type="term" value="P:glucosylceramide catabolic process"/>
    <property type="evidence" value="ECO:0007669"/>
    <property type="project" value="TreeGrafter"/>
</dbReference>
<dbReference type="InterPro" id="IPR033453">
    <property type="entry name" value="Glyco_hydro_30_TIM-barrel"/>
</dbReference>
<dbReference type="SUPFAM" id="SSF51011">
    <property type="entry name" value="Glycosyl hydrolase domain"/>
    <property type="match status" value="1"/>
</dbReference>